<dbReference type="InterPro" id="IPR023408">
    <property type="entry name" value="MscS_beta-dom_sf"/>
</dbReference>
<feature type="transmembrane region" description="Helical" evidence="7">
    <location>
        <begin position="52"/>
        <end position="70"/>
    </location>
</feature>
<feature type="transmembrane region" description="Helical" evidence="7">
    <location>
        <begin position="6"/>
        <end position="31"/>
    </location>
</feature>
<dbReference type="InterPro" id="IPR006685">
    <property type="entry name" value="MscS_channel_2nd"/>
</dbReference>
<dbReference type="PANTHER" id="PTHR30221">
    <property type="entry name" value="SMALL-CONDUCTANCE MECHANOSENSITIVE CHANNEL"/>
    <property type="match status" value="1"/>
</dbReference>
<proteinExistence type="inferred from homology"/>
<dbReference type="SUPFAM" id="SSF50182">
    <property type="entry name" value="Sm-like ribonucleoproteins"/>
    <property type="match status" value="1"/>
</dbReference>
<keyword evidence="3" id="KW-1003">Cell membrane</keyword>
<evidence type="ECO:0000313" key="10">
    <source>
        <dbReference type="EMBL" id="MBT1710054.1"/>
    </source>
</evidence>
<evidence type="ECO:0000256" key="1">
    <source>
        <dbReference type="ARBA" id="ARBA00004651"/>
    </source>
</evidence>
<sequence length="284" mass="31526">MDFLPGFWGYILFSAIVMTIAVVVARSLRFIMGRMIRGASTKLKVDPTKYNFLKNAVEFIVYIIALIVLFNSIPTLKSYGAALFAGAGVLAAIVGFASQSAFSNIISGIFIVIFRPFSVGDRVKVGQLYSGDVEDITLRHTVIKDFENRRIVIPNSVINNETIINSTLEKEVLCMFIELGLSFDSNIDQALRIMQEEAMKHPDCLDNRTAEEIESGVPQVRVRLVNISETALQLRAGAWAKDPATGFAMKCDLLRSIKLRFDEAGLSLARPQQTVYLKHQTPDA</sequence>
<protein>
    <submittedName>
        <fullName evidence="10">Mechanosensitive ion channel family protein</fullName>
    </submittedName>
</protein>
<dbReference type="EMBL" id="JAHESE010000019">
    <property type="protein sequence ID" value="MBT1710054.1"/>
    <property type="molecule type" value="Genomic_DNA"/>
</dbReference>
<dbReference type="GO" id="GO:0008381">
    <property type="term" value="F:mechanosensitive monoatomic ion channel activity"/>
    <property type="evidence" value="ECO:0007669"/>
    <property type="project" value="InterPro"/>
</dbReference>
<organism evidence="10 11">
    <name type="scientific">Dawidia cretensis</name>
    <dbReference type="NCBI Taxonomy" id="2782350"/>
    <lineage>
        <taxon>Bacteria</taxon>
        <taxon>Pseudomonadati</taxon>
        <taxon>Bacteroidota</taxon>
        <taxon>Cytophagia</taxon>
        <taxon>Cytophagales</taxon>
        <taxon>Chryseotaleaceae</taxon>
        <taxon>Dawidia</taxon>
    </lineage>
</organism>
<evidence type="ECO:0000313" key="11">
    <source>
        <dbReference type="Proteomes" id="UP001319080"/>
    </source>
</evidence>
<feature type="domain" description="Mechanosensitive ion channel MscS" evidence="8">
    <location>
        <begin position="101"/>
        <end position="167"/>
    </location>
</feature>
<gene>
    <name evidence="10" type="ORF">KK062_17545</name>
</gene>
<evidence type="ECO:0000256" key="4">
    <source>
        <dbReference type="ARBA" id="ARBA00022692"/>
    </source>
</evidence>
<dbReference type="RefSeq" id="WP_254085632.1">
    <property type="nucleotide sequence ID" value="NZ_JAHESE010000019.1"/>
</dbReference>
<dbReference type="InterPro" id="IPR011014">
    <property type="entry name" value="MscS_channel_TM-2"/>
</dbReference>
<comment type="caution">
    <text evidence="10">The sequence shown here is derived from an EMBL/GenBank/DDBJ whole genome shotgun (WGS) entry which is preliminary data.</text>
</comment>
<reference evidence="10 11" key="1">
    <citation type="submission" date="2021-05" db="EMBL/GenBank/DDBJ databases">
        <title>A Polyphasic approach of four new species of the genus Ohtaekwangia: Ohtaekwangia histidinii sp. nov., Ohtaekwangia cretensis sp. nov., Ohtaekwangia indiensis sp. nov., Ohtaekwangia reichenbachii sp. nov. from diverse environment.</title>
        <authorList>
            <person name="Octaviana S."/>
        </authorList>
    </citation>
    <scope>NUCLEOTIDE SEQUENCE [LARGE SCALE GENOMIC DNA]</scope>
    <source>
        <strain evidence="10 11">PWU5</strain>
    </source>
</reference>
<dbReference type="Pfam" id="PF21082">
    <property type="entry name" value="MS_channel_3rd"/>
    <property type="match status" value="1"/>
</dbReference>
<evidence type="ECO:0000256" key="6">
    <source>
        <dbReference type="ARBA" id="ARBA00023136"/>
    </source>
</evidence>
<dbReference type="SUPFAM" id="SSF82689">
    <property type="entry name" value="Mechanosensitive channel protein MscS (YggB), C-terminal domain"/>
    <property type="match status" value="1"/>
</dbReference>
<keyword evidence="6 7" id="KW-0472">Membrane</keyword>
<dbReference type="InterPro" id="IPR049278">
    <property type="entry name" value="MS_channel_C"/>
</dbReference>
<feature type="domain" description="Mechanosensitive ion channel MscS C-terminal" evidence="9">
    <location>
        <begin position="179"/>
        <end position="267"/>
    </location>
</feature>
<comment type="similarity">
    <text evidence="2">Belongs to the MscS (TC 1.A.23) family.</text>
</comment>
<feature type="transmembrane region" description="Helical" evidence="7">
    <location>
        <begin position="82"/>
        <end position="114"/>
    </location>
</feature>
<evidence type="ECO:0000256" key="7">
    <source>
        <dbReference type="SAM" id="Phobius"/>
    </source>
</evidence>
<keyword evidence="5 7" id="KW-1133">Transmembrane helix</keyword>
<dbReference type="GO" id="GO:0005886">
    <property type="term" value="C:plasma membrane"/>
    <property type="evidence" value="ECO:0007669"/>
    <property type="project" value="UniProtKB-SubCell"/>
</dbReference>
<comment type="subcellular location">
    <subcellularLocation>
        <location evidence="1">Cell membrane</location>
        <topology evidence="1">Multi-pass membrane protein</topology>
    </subcellularLocation>
</comment>
<dbReference type="Gene3D" id="2.30.30.60">
    <property type="match status" value="1"/>
</dbReference>
<dbReference type="AlphaFoldDB" id="A0AAP2GR74"/>
<evidence type="ECO:0000259" key="8">
    <source>
        <dbReference type="Pfam" id="PF00924"/>
    </source>
</evidence>
<dbReference type="InterPro" id="IPR010920">
    <property type="entry name" value="LSM_dom_sf"/>
</dbReference>
<keyword evidence="11" id="KW-1185">Reference proteome</keyword>
<dbReference type="Pfam" id="PF00924">
    <property type="entry name" value="MS_channel_2nd"/>
    <property type="match status" value="1"/>
</dbReference>
<dbReference type="SUPFAM" id="SSF82861">
    <property type="entry name" value="Mechanosensitive channel protein MscS (YggB), transmembrane region"/>
    <property type="match status" value="1"/>
</dbReference>
<dbReference type="PANTHER" id="PTHR30221:SF1">
    <property type="entry name" value="SMALL-CONDUCTANCE MECHANOSENSITIVE CHANNEL"/>
    <property type="match status" value="1"/>
</dbReference>
<dbReference type="Gene3D" id="1.10.287.1260">
    <property type="match status" value="1"/>
</dbReference>
<dbReference type="Gene3D" id="3.30.70.100">
    <property type="match status" value="1"/>
</dbReference>
<evidence type="ECO:0000256" key="2">
    <source>
        <dbReference type="ARBA" id="ARBA00008017"/>
    </source>
</evidence>
<dbReference type="InterPro" id="IPR011066">
    <property type="entry name" value="MscS_channel_C_sf"/>
</dbReference>
<evidence type="ECO:0000256" key="3">
    <source>
        <dbReference type="ARBA" id="ARBA00022475"/>
    </source>
</evidence>
<evidence type="ECO:0000259" key="9">
    <source>
        <dbReference type="Pfam" id="PF21082"/>
    </source>
</evidence>
<dbReference type="Proteomes" id="UP001319080">
    <property type="component" value="Unassembled WGS sequence"/>
</dbReference>
<evidence type="ECO:0000256" key="5">
    <source>
        <dbReference type="ARBA" id="ARBA00022989"/>
    </source>
</evidence>
<name>A0AAP2GR74_9BACT</name>
<dbReference type="InterPro" id="IPR045275">
    <property type="entry name" value="MscS_archaea/bacteria_type"/>
</dbReference>
<accession>A0AAP2GR74</accession>
<keyword evidence="4 7" id="KW-0812">Transmembrane</keyword>